<gene>
    <name evidence="10" type="ORF">CUN49_09055</name>
</gene>
<dbReference type="EMBL" id="PGTM01000116">
    <property type="protein sequence ID" value="PJF35735.1"/>
    <property type="molecule type" value="Genomic_DNA"/>
</dbReference>
<dbReference type="FunFam" id="3.80.30.20:FF:000001">
    <property type="entry name" value="tRNA-2-methylthio-N(6)-dimethylallyladenosine synthase 2"/>
    <property type="match status" value="1"/>
</dbReference>
<comment type="caution">
    <text evidence="10">The sequence shown here is derived from an EMBL/GenBank/DDBJ whole genome shotgun (WGS) entry which is preliminary data.</text>
</comment>
<sequence>MKVHLKALGCRLNQSEVDSLARQFLAHGHSLTDAPAEADLMVVNTCAVTQEAVRSSRQSIHRLHRANPQARIAVTGCYAHLAPESVRRMAGVAHVVDNYAKEALLSIVTGEPLAAVQPFDLEPLARQALIGAGGRTRAFLKVQDGCDRHCTFCITRVARGKGRSRPIADVVAEAQMLSAHGYQELVLTGVHLGSYGHDLGQPEALVHLLRALLQETSVPRLRLSSLEPWDLPRALFALWEDRRLCRHLHLPLQSGCDATLRRMARRTTQAAFRALIAEVRAIMPDAAIATDVIVGFPGESDKEFAISYAFIEEMDFAALHVFRYSPREGTPAARMPHQVPEAVKRARAERLLALSQQCSRRFAERFIGQKRPVLWEAISGATEHGFINNGYTDNFLRVRCVVPHVLSNLLTDVQLEALAEDGALLGALEAAQLAQIDTSTR</sequence>
<dbReference type="CDD" id="cd01335">
    <property type="entry name" value="Radical_SAM"/>
    <property type="match status" value="1"/>
</dbReference>
<dbReference type="Gene3D" id="3.80.30.20">
    <property type="entry name" value="tm_1862 like domain"/>
    <property type="match status" value="1"/>
</dbReference>
<dbReference type="InterPro" id="IPR007197">
    <property type="entry name" value="rSAM"/>
</dbReference>
<dbReference type="AlphaFoldDB" id="A0A2M8PDV7"/>
<evidence type="ECO:0000259" key="9">
    <source>
        <dbReference type="PROSITE" id="PS51918"/>
    </source>
</evidence>
<evidence type="ECO:0000256" key="6">
    <source>
        <dbReference type="ARBA" id="ARBA00023004"/>
    </source>
</evidence>
<evidence type="ECO:0000256" key="7">
    <source>
        <dbReference type="ARBA" id="ARBA00023014"/>
    </source>
</evidence>
<dbReference type="SFLD" id="SFLDS00029">
    <property type="entry name" value="Radical_SAM"/>
    <property type="match status" value="1"/>
</dbReference>
<organism evidence="10 11">
    <name type="scientific">Candidatus Thermofonsia Clade 1 bacterium</name>
    <dbReference type="NCBI Taxonomy" id="2364210"/>
    <lineage>
        <taxon>Bacteria</taxon>
        <taxon>Bacillati</taxon>
        <taxon>Chloroflexota</taxon>
        <taxon>Candidatus Thermofontia</taxon>
        <taxon>Candidatus Thermofonsia Clade 1</taxon>
    </lineage>
</organism>
<dbReference type="SFLD" id="SFLDG01082">
    <property type="entry name" value="B12-binding_domain_containing"/>
    <property type="match status" value="1"/>
</dbReference>
<evidence type="ECO:0000259" key="8">
    <source>
        <dbReference type="PROSITE" id="PS51449"/>
    </source>
</evidence>
<dbReference type="SMART" id="SM00729">
    <property type="entry name" value="Elp3"/>
    <property type="match status" value="1"/>
</dbReference>
<evidence type="ECO:0000256" key="1">
    <source>
        <dbReference type="ARBA" id="ARBA00001966"/>
    </source>
</evidence>
<dbReference type="Pfam" id="PF04055">
    <property type="entry name" value="Radical_SAM"/>
    <property type="match status" value="1"/>
</dbReference>
<dbReference type="PANTHER" id="PTHR11918">
    <property type="entry name" value="RADICAL SAM PROTEINS"/>
    <property type="match status" value="1"/>
</dbReference>
<dbReference type="Proteomes" id="UP000229681">
    <property type="component" value="Unassembled WGS sequence"/>
</dbReference>
<dbReference type="GO" id="GO:0035598">
    <property type="term" value="F:tRNA (N(6)-L-threonylcarbamoyladenosine(37)-C(2))-methylthiotransferase activity"/>
    <property type="evidence" value="ECO:0007669"/>
    <property type="project" value="TreeGrafter"/>
</dbReference>
<keyword evidence="5" id="KW-0479">Metal-binding</keyword>
<dbReference type="PROSITE" id="PS01278">
    <property type="entry name" value="MTTASE_RADICAL"/>
    <property type="match status" value="1"/>
</dbReference>
<dbReference type="InterPro" id="IPR020612">
    <property type="entry name" value="Methylthiotransferase_CS"/>
</dbReference>
<dbReference type="Pfam" id="PF00919">
    <property type="entry name" value="UPF0004"/>
    <property type="match status" value="1"/>
</dbReference>
<keyword evidence="4" id="KW-0949">S-adenosyl-L-methionine</keyword>
<feature type="domain" description="Radical SAM core" evidence="9">
    <location>
        <begin position="132"/>
        <end position="361"/>
    </location>
</feature>
<evidence type="ECO:0000256" key="3">
    <source>
        <dbReference type="ARBA" id="ARBA00022679"/>
    </source>
</evidence>
<accession>A0A2M8PDV7</accession>
<name>A0A2M8PDV7_9CHLR</name>
<dbReference type="InterPro" id="IPR005839">
    <property type="entry name" value="Methylthiotransferase"/>
</dbReference>
<evidence type="ECO:0000256" key="5">
    <source>
        <dbReference type="ARBA" id="ARBA00022723"/>
    </source>
</evidence>
<dbReference type="InterPro" id="IPR023404">
    <property type="entry name" value="rSAM_horseshoe"/>
</dbReference>
<dbReference type="PROSITE" id="PS51449">
    <property type="entry name" value="MTTASE_N"/>
    <property type="match status" value="1"/>
</dbReference>
<evidence type="ECO:0000256" key="2">
    <source>
        <dbReference type="ARBA" id="ARBA00022485"/>
    </source>
</evidence>
<dbReference type="Gene3D" id="3.40.50.12160">
    <property type="entry name" value="Methylthiotransferase, N-terminal domain"/>
    <property type="match status" value="1"/>
</dbReference>
<dbReference type="PANTHER" id="PTHR11918:SF45">
    <property type="entry name" value="THREONYLCARBAMOYLADENOSINE TRNA METHYLTHIOTRANSFERASE"/>
    <property type="match status" value="1"/>
</dbReference>
<evidence type="ECO:0000313" key="10">
    <source>
        <dbReference type="EMBL" id="PJF35735.1"/>
    </source>
</evidence>
<dbReference type="SUPFAM" id="SSF102114">
    <property type="entry name" value="Radical SAM enzymes"/>
    <property type="match status" value="1"/>
</dbReference>
<dbReference type="SFLD" id="SFLDG01061">
    <property type="entry name" value="methylthiotransferase"/>
    <property type="match status" value="1"/>
</dbReference>
<comment type="cofactor">
    <cofactor evidence="1">
        <name>[4Fe-4S] cluster</name>
        <dbReference type="ChEBI" id="CHEBI:49883"/>
    </cofactor>
</comment>
<protein>
    <submittedName>
        <fullName evidence="10">tRNA (N(6)-L-threonylcarbamoyladenosine(37)-C(2))-methylthiotransferase MtaB</fullName>
    </submittedName>
</protein>
<keyword evidence="3 10" id="KW-0808">Transferase</keyword>
<dbReference type="InterPro" id="IPR006467">
    <property type="entry name" value="MiaB-like_bact"/>
</dbReference>
<dbReference type="GO" id="GO:0046872">
    <property type="term" value="F:metal ion binding"/>
    <property type="evidence" value="ECO:0007669"/>
    <property type="project" value="UniProtKB-KW"/>
</dbReference>
<dbReference type="InterPro" id="IPR013848">
    <property type="entry name" value="Methylthiotransferase_N"/>
</dbReference>
<proteinExistence type="predicted"/>
<keyword evidence="2" id="KW-0004">4Fe-4S</keyword>
<keyword evidence="6" id="KW-0408">Iron</keyword>
<dbReference type="NCBIfam" id="TIGR01579">
    <property type="entry name" value="MiaB-like-C"/>
    <property type="match status" value="1"/>
</dbReference>
<dbReference type="InterPro" id="IPR038135">
    <property type="entry name" value="Methylthiotransferase_N_sf"/>
</dbReference>
<reference evidence="10 11" key="1">
    <citation type="submission" date="2017-11" db="EMBL/GenBank/DDBJ databases">
        <title>Evolution of Phototrophy in the Chloroflexi Phylum Driven by Horizontal Gene Transfer.</title>
        <authorList>
            <person name="Ward L.M."/>
            <person name="Hemp J."/>
            <person name="Shih P.M."/>
            <person name="Mcglynn S.E."/>
            <person name="Fischer W."/>
        </authorList>
    </citation>
    <scope>NUCLEOTIDE SEQUENCE [LARGE SCALE GENOMIC DNA]</scope>
    <source>
        <strain evidence="10">JP3_13</strain>
    </source>
</reference>
<evidence type="ECO:0000256" key="4">
    <source>
        <dbReference type="ARBA" id="ARBA00022691"/>
    </source>
</evidence>
<feature type="domain" description="MTTase N-terminal" evidence="8">
    <location>
        <begin position="1"/>
        <end position="110"/>
    </location>
</feature>
<evidence type="ECO:0000313" key="11">
    <source>
        <dbReference type="Proteomes" id="UP000229681"/>
    </source>
</evidence>
<dbReference type="NCBIfam" id="TIGR00089">
    <property type="entry name" value="MiaB/RimO family radical SAM methylthiotransferase"/>
    <property type="match status" value="1"/>
</dbReference>
<dbReference type="PROSITE" id="PS51918">
    <property type="entry name" value="RADICAL_SAM"/>
    <property type="match status" value="1"/>
</dbReference>
<dbReference type="InterPro" id="IPR058240">
    <property type="entry name" value="rSAM_sf"/>
</dbReference>
<keyword evidence="7" id="KW-0411">Iron-sulfur</keyword>
<dbReference type="InterPro" id="IPR006638">
    <property type="entry name" value="Elp3/MiaA/NifB-like_rSAM"/>
</dbReference>
<dbReference type="GO" id="GO:0051539">
    <property type="term" value="F:4 iron, 4 sulfur cluster binding"/>
    <property type="evidence" value="ECO:0007669"/>
    <property type="project" value="UniProtKB-KW"/>
</dbReference>